<evidence type="ECO:0000313" key="2">
    <source>
        <dbReference type="EMBL" id="RIY37343.1"/>
    </source>
</evidence>
<dbReference type="EMBL" id="NSDI01000003">
    <property type="protein sequence ID" value="RIY37343.1"/>
    <property type="molecule type" value="Genomic_DNA"/>
</dbReference>
<gene>
    <name evidence="2" type="ORF">CKY20_04475</name>
</gene>
<accession>A0A3A1YGI3</accession>
<reference evidence="2 3" key="1">
    <citation type="submission" date="2017-08" db="EMBL/GenBank/DDBJ databases">
        <title>Capnocytophaga canis 17-158 assembly.</title>
        <authorList>
            <person name="Gulvik C.A."/>
        </authorList>
    </citation>
    <scope>NUCLEOTIDE SEQUENCE [LARGE SCALE GENOMIC DNA]</scope>
    <source>
        <strain evidence="2 3">17-158</strain>
    </source>
</reference>
<dbReference type="AlphaFoldDB" id="A0A3A1YGI3"/>
<evidence type="ECO:0000313" key="3">
    <source>
        <dbReference type="Proteomes" id="UP000265497"/>
    </source>
</evidence>
<dbReference type="Pfam" id="PF25191">
    <property type="entry name" value="DUF7832"/>
    <property type="match status" value="1"/>
</dbReference>
<evidence type="ECO:0000259" key="1">
    <source>
        <dbReference type="Pfam" id="PF25191"/>
    </source>
</evidence>
<protein>
    <recommendedName>
        <fullName evidence="1">DUF7832 domain-containing protein</fullName>
    </recommendedName>
</protein>
<feature type="domain" description="DUF7832" evidence="1">
    <location>
        <begin position="3"/>
        <end position="123"/>
    </location>
</feature>
<dbReference type="InterPro" id="IPR057154">
    <property type="entry name" value="DUF7832"/>
</dbReference>
<name>A0A3A1YGI3_9FLAO</name>
<comment type="caution">
    <text evidence="2">The sequence shown here is derived from an EMBL/GenBank/DDBJ whole genome shotgun (WGS) entry which is preliminary data.</text>
</comment>
<sequence>MMKYDDASWHYEGEFPANLPNENGATHIGMFLAWCIENDLISDWLREEAEEEIQQVKEGKLSGADFLISVCDEKLLDEDLSEIGNAFAQDYYKDDTDFGEKFASYTDDYINTLDREELESFYEIENTPENYQLLKKVIDKRFQDWKKI</sequence>
<organism evidence="2 3">
    <name type="scientific">Capnocytophaga canis</name>
    <dbReference type="NCBI Taxonomy" id="1848903"/>
    <lineage>
        <taxon>Bacteria</taxon>
        <taxon>Pseudomonadati</taxon>
        <taxon>Bacteroidota</taxon>
        <taxon>Flavobacteriia</taxon>
        <taxon>Flavobacteriales</taxon>
        <taxon>Flavobacteriaceae</taxon>
        <taxon>Capnocytophaga</taxon>
    </lineage>
</organism>
<proteinExistence type="predicted"/>
<dbReference type="Proteomes" id="UP000265497">
    <property type="component" value="Unassembled WGS sequence"/>
</dbReference>